<organism evidence="2 3">
    <name type="scientific">Paraflavisolibacter caeni</name>
    <dbReference type="NCBI Taxonomy" id="2982496"/>
    <lineage>
        <taxon>Bacteria</taxon>
        <taxon>Pseudomonadati</taxon>
        <taxon>Bacteroidota</taxon>
        <taxon>Chitinophagia</taxon>
        <taxon>Chitinophagales</taxon>
        <taxon>Chitinophagaceae</taxon>
        <taxon>Paraflavisolibacter</taxon>
    </lineage>
</organism>
<evidence type="ECO:0000313" key="2">
    <source>
        <dbReference type="EMBL" id="MCU7552923.1"/>
    </source>
</evidence>
<dbReference type="EMBL" id="JAOTIF010000058">
    <property type="protein sequence ID" value="MCU7552923.1"/>
    <property type="molecule type" value="Genomic_DNA"/>
</dbReference>
<keyword evidence="1" id="KW-1133">Transmembrane helix</keyword>
<reference evidence="2" key="2">
    <citation type="submission" date="2023-04" db="EMBL/GenBank/DDBJ databases">
        <title>Paracnuella aquatica gen. nov., sp. nov., a member of the family Chitinophagaceae isolated from a hot spring.</title>
        <authorList>
            <person name="Wang C."/>
        </authorList>
    </citation>
    <scope>NUCLEOTIDE SEQUENCE</scope>
    <source>
        <strain evidence="2">LB-8</strain>
    </source>
</reference>
<dbReference type="AlphaFoldDB" id="A0A9X3BKF5"/>
<protein>
    <submittedName>
        <fullName evidence="2">Uncharacterized protein</fullName>
    </submittedName>
</protein>
<dbReference type="Proteomes" id="UP001155483">
    <property type="component" value="Unassembled WGS sequence"/>
</dbReference>
<comment type="caution">
    <text evidence="2">The sequence shown here is derived from an EMBL/GenBank/DDBJ whole genome shotgun (WGS) entry which is preliminary data.</text>
</comment>
<evidence type="ECO:0000256" key="1">
    <source>
        <dbReference type="SAM" id="Phobius"/>
    </source>
</evidence>
<keyword evidence="1" id="KW-0812">Transmembrane</keyword>
<dbReference type="RefSeq" id="WP_279300356.1">
    <property type="nucleotide sequence ID" value="NZ_JAOTIF010000058.1"/>
</dbReference>
<reference evidence="2" key="1">
    <citation type="submission" date="2022-09" db="EMBL/GenBank/DDBJ databases">
        <authorList>
            <person name="Yuan C."/>
            <person name="Ke Z."/>
        </authorList>
    </citation>
    <scope>NUCLEOTIDE SEQUENCE</scope>
    <source>
        <strain evidence="2">LB-8</strain>
    </source>
</reference>
<keyword evidence="1" id="KW-0472">Membrane</keyword>
<name>A0A9X3BKF5_9BACT</name>
<dbReference type="PROSITE" id="PS51257">
    <property type="entry name" value="PROKAR_LIPOPROTEIN"/>
    <property type="match status" value="1"/>
</dbReference>
<keyword evidence="3" id="KW-1185">Reference proteome</keyword>
<proteinExistence type="predicted"/>
<evidence type="ECO:0000313" key="3">
    <source>
        <dbReference type="Proteomes" id="UP001155483"/>
    </source>
</evidence>
<gene>
    <name evidence="2" type="ORF">OCK74_27640</name>
</gene>
<feature type="transmembrane region" description="Helical" evidence="1">
    <location>
        <begin position="21"/>
        <end position="45"/>
    </location>
</feature>
<sequence length="54" mass="6199">MMRKFQVLSTTSTLTFSCRPVYLIGAATFWVVHTVVFVVIVLTLWPGKYKEAYV</sequence>
<accession>A0A9X3BKF5</accession>